<feature type="compositionally biased region" description="Acidic residues" evidence="1">
    <location>
        <begin position="88"/>
        <end position="100"/>
    </location>
</feature>
<keyword evidence="3" id="KW-1185">Reference proteome</keyword>
<organism evidence="2 3">
    <name type="scientific">Cerrena zonata</name>
    <dbReference type="NCBI Taxonomy" id="2478898"/>
    <lineage>
        <taxon>Eukaryota</taxon>
        <taxon>Fungi</taxon>
        <taxon>Dikarya</taxon>
        <taxon>Basidiomycota</taxon>
        <taxon>Agaricomycotina</taxon>
        <taxon>Agaricomycetes</taxon>
        <taxon>Polyporales</taxon>
        <taxon>Cerrenaceae</taxon>
        <taxon>Cerrena</taxon>
    </lineage>
</organism>
<name>A0AAW0GYW6_9APHY</name>
<dbReference type="AlphaFoldDB" id="A0AAW0GYW6"/>
<feature type="compositionally biased region" description="Low complexity" evidence="1">
    <location>
        <begin position="1"/>
        <end position="18"/>
    </location>
</feature>
<protein>
    <submittedName>
        <fullName evidence="2">Uncharacterized protein</fullName>
    </submittedName>
</protein>
<feature type="compositionally biased region" description="Basic and acidic residues" evidence="1">
    <location>
        <begin position="36"/>
        <end position="72"/>
    </location>
</feature>
<sequence>MISSDSSASGVSSSIASSPVAPKKGHRKVSSLTFEDSGKDRGRPGAKERVQKETPENEEARRRERRRSEAKAAVELGNIVNGRGPMIADDDDEDAPLIRA</sequence>
<feature type="region of interest" description="Disordered" evidence="1">
    <location>
        <begin position="1"/>
        <end position="73"/>
    </location>
</feature>
<proteinExistence type="predicted"/>
<dbReference type="Proteomes" id="UP001385951">
    <property type="component" value="Unassembled WGS sequence"/>
</dbReference>
<evidence type="ECO:0000313" key="2">
    <source>
        <dbReference type="EMBL" id="KAK7695215.1"/>
    </source>
</evidence>
<feature type="region of interest" description="Disordered" evidence="1">
    <location>
        <begin position="81"/>
        <end position="100"/>
    </location>
</feature>
<reference evidence="2 3" key="1">
    <citation type="submission" date="2022-09" db="EMBL/GenBank/DDBJ databases">
        <authorList>
            <person name="Palmer J.M."/>
        </authorList>
    </citation>
    <scope>NUCLEOTIDE SEQUENCE [LARGE SCALE GENOMIC DNA]</scope>
    <source>
        <strain evidence="2 3">DSM 7382</strain>
    </source>
</reference>
<comment type="caution">
    <text evidence="2">The sequence shown here is derived from an EMBL/GenBank/DDBJ whole genome shotgun (WGS) entry which is preliminary data.</text>
</comment>
<evidence type="ECO:0000313" key="3">
    <source>
        <dbReference type="Proteomes" id="UP001385951"/>
    </source>
</evidence>
<dbReference type="EMBL" id="JASBNA010000002">
    <property type="protein sequence ID" value="KAK7695215.1"/>
    <property type="molecule type" value="Genomic_DNA"/>
</dbReference>
<evidence type="ECO:0000256" key="1">
    <source>
        <dbReference type="SAM" id="MobiDB-lite"/>
    </source>
</evidence>
<accession>A0AAW0GYW6</accession>
<gene>
    <name evidence="2" type="ORF">QCA50_002405</name>
</gene>